<name>A0A6N2YZ41_9BACT</name>
<accession>A0A6N2YZ41</accession>
<organism evidence="1">
    <name type="scientific">Paraprevotella clara</name>
    <dbReference type="NCBI Taxonomy" id="454154"/>
    <lineage>
        <taxon>Bacteria</taxon>
        <taxon>Pseudomonadati</taxon>
        <taxon>Bacteroidota</taxon>
        <taxon>Bacteroidia</taxon>
        <taxon>Bacteroidales</taxon>
        <taxon>Prevotellaceae</taxon>
        <taxon>Paraprevotella</taxon>
    </lineage>
</organism>
<dbReference type="AlphaFoldDB" id="A0A6N2YZ41"/>
<evidence type="ECO:0000313" key="1">
    <source>
        <dbReference type="EMBL" id="VYT72329.1"/>
    </source>
</evidence>
<protein>
    <submittedName>
        <fullName evidence="1">Uncharacterized protein</fullName>
    </submittedName>
</protein>
<gene>
    <name evidence="1" type="ORF">PCLFYP37_00956</name>
</gene>
<sequence>MNKVKFKSLVDEHPDKRAPSATVNPKDLKFLNLVSVKLARKKLDCKSGFGLCDFKFFPKNTTVKVAEKAIFPGEYLIELKEDTLNSRYYMELLLDEEFPDGFDKNDACLIVDDDLYWVNDPVTVQDMEDLLNSDKMYEEMNRRIEYLFETGQIGAGNIPFIDSLGQHGGYVIEVVGKPVDRP</sequence>
<dbReference type="EMBL" id="CACRUT010000005">
    <property type="protein sequence ID" value="VYT72329.1"/>
    <property type="molecule type" value="Genomic_DNA"/>
</dbReference>
<reference evidence="1" key="1">
    <citation type="submission" date="2019-11" db="EMBL/GenBank/DDBJ databases">
        <authorList>
            <person name="Feng L."/>
        </authorList>
    </citation>
    <scope>NUCLEOTIDE SEQUENCE</scope>
    <source>
        <strain evidence="1">PclaraLFYP37</strain>
    </source>
</reference>
<dbReference type="RefSeq" id="WP_412443153.1">
    <property type="nucleotide sequence ID" value="NZ_CACRUT010000005.1"/>
</dbReference>
<proteinExistence type="predicted"/>